<dbReference type="AlphaFoldDB" id="A0A178ID34"/>
<evidence type="ECO:0000313" key="3">
    <source>
        <dbReference type="Proteomes" id="UP000078486"/>
    </source>
</evidence>
<organism evidence="2 3">
    <name type="scientific">Termitidicoccus mucosus</name>
    <dbReference type="NCBI Taxonomy" id="1184151"/>
    <lineage>
        <taxon>Bacteria</taxon>
        <taxon>Pseudomonadati</taxon>
        <taxon>Verrucomicrobiota</taxon>
        <taxon>Opitutia</taxon>
        <taxon>Opitutales</taxon>
        <taxon>Opitutaceae</taxon>
        <taxon>Termitidicoccus</taxon>
    </lineage>
</organism>
<evidence type="ECO:0000313" key="2">
    <source>
        <dbReference type="EMBL" id="OAM87067.1"/>
    </source>
</evidence>
<dbReference type="Proteomes" id="UP000078486">
    <property type="component" value="Unassembled WGS sequence"/>
</dbReference>
<feature type="compositionally biased region" description="Pro residues" evidence="1">
    <location>
        <begin position="18"/>
        <end position="27"/>
    </location>
</feature>
<proteinExistence type="predicted"/>
<comment type="caution">
    <text evidence="2">The sequence shown here is derived from an EMBL/GenBank/DDBJ whole genome shotgun (WGS) entry which is preliminary data.</text>
</comment>
<gene>
    <name evidence="2" type="ORF">AW736_24585</name>
</gene>
<accession>A0A178ID34</accession>
<dbReference type="EMBL" id="LRRQ01000186">
    <property type="protein sequence ID" value="OAM87067.1"/>
    <property type="molecule type" value="Genomic_DNA"/>
</dbReference>
<sequence>MDKPEPASEPEPAANPGTPQPPAPPPAKTRQPVTAKRRSAHRDLPPDEALPGLDLPPSDDFNQDVPETPELSTAISADGITRLIVTAYIGIGNKLHIRGEGPGLSWDKGVPLQFISIGKWRWECPDADAPITFKLYKNDEIECAALGRQTLRPGYQHEVPANF</sequence>
<keyword evidence="3" id="KW-1185">Reference proteome</keyword>
<reference evidence="2 3" key="1">
    <citation type="submission" date="2016-01" db="EMBL/GenBank/DDBJ databases">
        <title>High potential of lignocellulose degradation of a new Verrucomicrobia species.</title>
        <authorList>
            <person name="Wang Y."/>
            <person name="Shi Y."/>
            <person name="Qiu Z."/>
            <person name="Liu S."/>
            <person name="Yang H."/>
        </authorList>
    </citation>
    <scope>NUCLEOTIDE SEQUENCE [LARGE SCALE GENOMIC DNA]</scope>
    <source>
        <strain evidence="2 3">TSB47</strain>
    </source>
</reference>
<dbReference type="RefSeq" id="WP_334319715.1">
    <property type="nucleotide sequence ID" value="NZ_KV441846.1"/>
</dbReference>
<protein>
    <submittedName>
        <fullName evidence="2">Uncharacterized protein</fullName>
    </submittedName>
</protein>
<name>A0A178ID34_9BACT</name>
<evidence type="ECO:0000256" key="1">
    <source>
        <dbReference type="SAM" id="MobiDB-lite"/>
    </source>
</evidence>
<feature type="region of interest" description="Disordered" evidence="1">
    <location>
        <begin position="1"/>
        <end position="73"/>
    </location>
</feature>
<dbReference type="STRING" id="1184151.AW736_24585"/>